<evidence type="ECO:0000313" key="6">
    <source>
        <dbReference type="EMBL" id="HII46743.1"/>
    </source>
</evidence>
<evidence type="ECO:0000313" key="10">
    <source>
        <dbReference type="Proteomes" id="UP000257123"/>
    </source>
</evidence>
<dbReference type="PANTHER" id="PTHR21141:SF5">
    <property type="entry name" value="LARGE RIBOSOMAL SUBUNIT PROTEIN P2"/>
    <property type="match status" value="1"/>
</dbReference>
<dbReference type="Pfam" id="PF00428">
    <property type="entry name" value="Ribosomal_60s"/>
    <property type="match status" value="1"/>
</dbReference>
<dbReference type="EMBL" id="NMUE01000009">
    <property type="protein sequence ID" value="RFA96873.1"/>
    <property type="molecule type" value="Genomic_DNA"/>
</dbReference>
<dbReference type="FunFam" id="1.10.10.1410:FF:000002">
    <property type="entry name" value="60S acidic ribosomal protein P2"/>
    <property type="match status" value="1"/>
</dbReference>
<dbReference type="GeneID" id="1465923"/>
<comment type="similarity">
    <text evidence="1 4">Belongs to the eukaryotic ribosomal protein P1/P2 family.</text>
</comment>
<evidence type="ECO:0000313" key="9">
    <source>
        <dbReference type="Proteomes" id="UP000256877"/>
    </source>
</evidence>
<keyword evidence="3 4" id="KW-0687">Ribonucleoprotein</keyword>
<dbReference type="CDD" id="cd05832">
    <property type="entry name" value="Ribosomal_L12p"/>
    <property type="match status" value="1"/>
</dbReference>
<dbReference type="InterPro" id="IPR044076">
    <property type="entry name" value="Ribosomal_P2"/>
</dbReference>
<evidence type="ECO:0000256" key="3">
    <source>
        <dbReference type="ARBA" id="ARBA00023274"/>
    </source>
</evidence>
<dbReference type="GO" id="GO:0022625">
    <property type="term" value="C:cytosolic large ribosomal subunit"/>
    <property type="evidence" value="ECO:0007669"/>
    <property type="project" value="InterPro"/>
</dbReference>
<dbReference type="EMBL" id="DUJP01000019">
    <property type="protein sequence ID" value="HII46743.1"/>
    <property type="molecule type" value="Genomic_DNA"/>
</dbReference>
<dbReference type="OMA" id="EYIYAAM"/>
<evidence type="ECO:0000256" key="1">
    <source>
        <dbReference type="ARBA" id="ARBA00005436"/>
    </source>
</evidence>
<evidence type="ECO:0000313" key="8">
    <source>
        <dbReference type="EMBL" id="RFA97395.1"/>
    </source>
</evidence>
<dbReference type="GO" id="GO:0002182">
    <property type="term" value="P:cytoplasmic translational elongation"/>
    <property type="evidence" value="ECO:0007669"/>
    <property type="project" value="InterPro"/>
</dbReference>
<dbReference type="EMBL" id="NMUF01000027">
    <property type="protein sequence ID" value="RFA97395.1"/>
    <property type="molecule type" value="Genomic_DNA"/>
</dbReference>
<evidence type="ECO:0000256" key="4">
    <source>
        <dbReference type="HAMAP-Rule" id="MF_01478"/>
    </source>
</evidence>
<dbReference type="NCBIfam" id="TIGR03685">
    <property type="entry name" value="ribo_P1_arch"/>
    <property type="match status" value="1"/>
</dbReference>
<feature type="compositionally biased region" description="Basic and acidic residues" evidence="5">
    <location>
        <begin position="84"/>
        <end position="98"/>
    </location>
</feature>
<sequence length="110" mass="11490">MEYIYGALLLHYAKQEINEENLARVLQAAGITPDEVRIKTLVAALKEVNIEEAIKSAAFAPVAAAPAAAAPAATAAAASAPQAKAEEKKEEEEKKGPSEEEIAGSLASLF</sequence>
<dbReference type="GO" id="GO:0003735">
    <property type="term" value="F:structural constituent of ribosome"/>
    <property type="evidence" value="ECO:0007669"/>
    <property type="project" value="InterPro"/>
</dbReference>
<dbReference type="Proteomes" id="UP000257123">
    <property type="component" value="Unassembled WGS sequence"/>
</dbReference>
<evidence type="ECO:0000256" key="2">
    <source>
        <dbReference type="ARBA" id="ARBA00022980"/>
    </source>
</evidence>
<dbReference type="InterPro" id="IPR022295">
    <property type="entry name" value="Ribosomal_P1_arc"/>
</dbReference>
<gene>
    <name evidence="4" type="primary">rpl12</name>
    <name evidence="7" type="ORF">CGL51_04140</name>
    <name evidence="8" type="ORF">CGL52_09380</name>
    <name evidence="6" type="ORF">HA333_04645</name>
</gene>
<comment type="subunit">
    <text evidence="4">Part of the 50S ribosomal subunit. Homodimer, it forms part of the ribosomal stalk which helps the ribosome interact with GTP-bound translation factors. Forms a heptameric L10(L12)2(L12)2(L12)2 complex, where L10 forms an elongated spine to which the L12 dimers bind in a sequential fashion.</text>
</comment>
<feature type="region of interest" description="Disordered" evidence="5">
    <location>
        <begin position="76"/>
        <end position="110"/>
    </location>
</feature>
<dbReference type="AlphaFoldDB" id="A0A371R1G8"/>
<proteinExistence type="inferred from homology"/>
<protein>
    <recommendedName>
        <fullName evidence="4">Large ribosomal subunit protein P1</fullName>
    </recommendedName>
</protein>
<comment type="function">
    <text evidence="4">Forms part of the ribosomal stalk, playing a central role in the interaction of the ribosome with GTP-bound translation factors.</text>
</comment>
<dbReference type="PANTHER" id="PTHR21141">
    <property type="entry name" value="60S ACIDIC RIBOSOMAL PROTEIN FAMILY MEMBER"/>
    <property type="match status" value="1"/>
</dbReference>
<dbReference type="Gene3D" id="1.10.10.1410">
    <property type="match status" value="1"/>
</dbReference>
<evidence type="ECO:0000256" key="5">
    <source>
        <dbReference type="SAM" id="MobiDB-lite"/>
    </source>
</evidence>
<dbReference type="InterPro" id="IPR027534">
    <property type="entry name" value="Ribosomal_P1/P2"/>
</dbReference>
<dbReference type="OrthoDB" id="3337at2157"/>
<organism evidence="8 9">
    <name type="scientific">Pyrobaculum aerophilum</name>
    <dbReference type="NCBI Taxonomy" id="13773"/>
    <lineage>
        <taxon>Archaea</taxon>
        <taxon>Thermoproteota</taxon>
        <taxon>Thermoprotei</taxon>
        <taxon>Thermoproteales</taxon>
        <taxon>Thermoproteaceae</taxon>
        <taxon>Pyrobaculum</taxon>
    </lineage>
</organism>
<name>A0A371R1G8_9CREN</name>
<accession>A0A371R1G8</accession>
<dbReference type="InterPro" id="IPR038716">
    <property type="entry name" value="P1/P2_N_sf"/>
</dbReference>
<dbReference type="Proteomes" id="UP000651120">
    <property type="component" value="Unassembled WGS sequence"/>
</dbReference>
<dbReference type="Proteomes" id="UP000256877">
    <property type="component" value="Unassembled WGS sequence"/>
</dbReference>
<comment type="caution">
    <text evidence="8">The sequence shown here is derived from an EMBL/GenBank/DDBJ whole genome shotgun (WGS) entry which is preliminary data.</text>
</comment>
<evidence type="ECO:0000313" key="7">
    <source>
        <dbReference type="EMBL" id="RFA96873.1"/>
    </source>
</evidence>
<dbReference type="RefSeq" id="WP_011008145.1">
    <property type="nucleotide sequence ID" value="NZ_DAIOPL010000019.1"/>
</dbReference>
<dbReference type="HAMAP" id="MF_01478">
    <property type="entry name" value="Ribosomal_L12_arch"/>
    <property type="match status" value="1"/>
</dbReference>
<reference evidence="9 10" key="1">
    <citation type="submission" date="2017-07" db="EMBL/GenBank/DDBJ databases">
        <title>Draft genome sequence of aerobic hyperthermophilic archaea, Pyrobaculum aerophilum YKB31 and YKB32.</title>
        <authorList>
            <person name="Mochizuki T."/>
            <person name="Berliner A.J."/>
            <person name="Yoshida-Takashima Y."/>
            <person name="Takaki Y."/>
            <person name="Nunoura T."/>
            <person name="Takai K."/>
        </authorList>
    </citation>
    <scope>NUCLEOTIDE SEQUENCE [LARGE SCALE GENOMIC DNA]</scope>
    <source>
        <strain evidence="7 10">YKB31</strain>
        <strain evidence="8 9">YKB32</strain>
    </source>
</reference>
<reference evidence="6" key="2">
    <citation type="journal article" date="2020" name="bioRxiv">
        <title>A rank-normalized archaeal taxonomy based on genome phylogeny resolves widespread incomplete and uneven classifications.</title>
        <authorList>
            <person name="Rinke C."/>
            <person name="Chuvochina M."/>
            <person name="Mussig A.J."/>
            <person name="Chaumeil P.-A."/>
            <person name="Waite D.W."/>
            <person name="Whitman W.B."/>
            <person name="Parks D.H."/>
            <person name="Hugenholtz P."/>
        </authorList>
    </citation>
    <scope>NUCLEOTIDE SEQUENCE</scope>
    <source>
        <strain evidence="6">UBA8839</strain>
    </source>
</reference>
<keyword evidence="2 4" id="KW-0689">Ribosomal protein</keyword>